<evidence type="ECO:0000256" key="5">
    <source>
        <dbReference type="SAM" id="MobiDB-lite"/>
    </source>
</evidence>
<dbReference type="SUPFAM" id="SSF74653">
    <property type="entry name" value="TolA/TonB C-terminal domain"/>
    <property type="match status" value="1"/>
</dbReference>
<evidence type="ECO:0000256" key="2">
    <source>
        <dbReference type="ARBA" id="ARBA00022692"/>
    </source>
</evidence>
<dbReference type="Pfam" id="PF13103">
    <property type="entry name" value="TonB_2"/>
    <property type="match status" value="1"/>
</dbReference>
<protein>
    <submittedName>
        <fullName evidence="7">Colicin import membrane protein</fullName>
    </submittedName>
</protein>
<feature type="compositionally biased region" description="Low complexity" evidence="5">
    <location>
        <begin position="204"/>
        <end position="215"/>
    </location>
</feature>
<keyword evidence="3 6" id="KW-1133">Transmembrane helix</keyword>
<dbReference type="InterPro" id="IPR006260">
    <property type="entry name" value="TonB/TolA_C"/>
</dbReference>
<feature type="compositionally biased region" description="Pro residues" evidence="5">
    <location>
        <begin position="67"/>
        <end position="80"/>
    </location>
</feature>
<dbReference type="GO" id="GO:0016020">
    <property type="term" value="C:membrane"/>
    <property type="evidence" value="ECO:0007669"/>
    <property type="project" value="UniProtKB-SubCell"/>
</dbReference>
<feature type="transmembrane region" description="Helical" evidence="6">
    <location>
        <begin position="21"/>
        <end position="40"/>
    </location>
</feature>
<dbReference type="RefSeq" id="WP_152850885.1">
    <property type="nucleotide sequence ID" value="NZ_JACHDD010000007.1"/>
</dbReference>
<dbReference type="GO" id="GO:0043213">
    <property type="term" value="P:bacteriocin transport"/>
    <property type="evidence" value="ECO:0007669"/>
    <property type="project" value="InterPro"/>
</dbReference>
<feature type="compositionally biased region" description="Low complexity" evidence="5">
    <location>
        <begin position="98"/>
        <end position="112"/>
    </location>
</feature>
<evidence type="ECO:0000313" key="8">
    <source>
        <dbReference type="Proteomes" id="UP000592780"/>
    </source>
</evidence>
<evidence type="ECO:0000256" key="4">
    <source>
        <dbReference type="ARBA" id="ARBA00023136"/>
    </source>
</evidence>
<proteinExistence type="predicted"/>
<keyword evidence="4 6" id="KW-0472">Membrane</keyword>
<evidence type="ECO:0000256" key="1">
    <source>
        <dbReference type="ARBA" id="ARBA00004167"/>
    </source>
</evidence>
<keyword evidence="2 6" id="KW-0812">Transmembrane</keyword>
<dbReference type="Gene3D" id="3.30.1150.10">
    <property type="match status" value="1"/>
</dbReference>
<comment type="caution">
    <text evidence="7">The sequence shown here is derived from an EMBL/GenBank/DDBJ whole genome shotgun (WGS) entry which is preliminary data.</text>
</comment>
<dbReference type="EMBL" id="JACHDD010000007">
    <property type="protein sequence ID" value="MBB5426586.1"/>
    <property type="molecule type" value="Genomic_DNA"/>
</dbReference>
<feature type="compositionally biased region" description="Basic and acidic residues" evidence="5">
    <location>
        <begin position="192"/>
        <end position="202"/>
    </location>
</feature>
<feature type="compositionally biased region" description="Gly residues" evidence="5">
    <location>
        <begin position="247"/>
        <end position="257"/>
    </location>
</feature>
<feature type="region of interest" description="Disordered" evidence="5">
    <location>
        <begin position="186"/>
        <end position="261"/>
    </location>
</feature>
<feature type="region of interest" description="Disordered" evidence="5">
    <location>
        <begin position="61"/>
        <end position="120"/>
    </location>
</feature>
<sequence>MIRKNTEYPLQPPRERGTGRAFLFALVMHALLGFFLYHGIQWQNSTPEGEQAELWTEVPDSAIPHPVVTPPPAPVAPAPPVRDEQADIALQEKKRQQQEAARAAQLAEQQRQQKLKEQQEAEAKRQQQLAAEQAAQLAAQKAAKLKQQQAQQQQQQQQQAEKLKQQQLAEQQKQQQLKEQQEQQQKQAQAEAQKKADAEKAAKAKAQAEAAAQAKKQLDNERRARLAQMQGLAGGVGGSSSSSNGLGKSGTGSGSGGTAASPGYADKVRRLVLQHVNWGGETEGLETVIAVRCSPDGNQLSANITHSSGNAAWDAAALRAVKASDPMPRDVNGKTPDYFTITLRPAA</sequence>
<name>A0A6I1PQM1_PARAM</name>
<comment type="subcellular location">
    <subcellularLocation>
        <location evidence="1">Membrane</location>
        <topology evidence="1">Single-pass membrane protein</topology>
    </subcellularLocation>
</comment>
<dbReference type="Proteomes" id="UP000592780">
    <property type="component" value="Unassembled WGS sequence"/>
</dbReference>
<dbReference type="GO" id="GO:0019534">
    <property type="term" value="F:toxin transmembrane transporter activity"/>
    <property type="evidence" value="ECO:0007669"/>
    <property type="project" value="InterPro"/>
</dbReference>
<evidence type="ECO:0000313" key="7">
    <source>
        <dbReference type="EMBL" id="MBB5426586.1"/>
    </source>
</evidence>
<evidence type="ECO:0000256" key="3">
    <source>
        <dbReference type="ARBA" id="ARBA00022989"/>
    </source>
</evidence>
<keyword evidence="8" id="KW-1185">Reference proteome</keyword>
<dbReference type="AlphaFoldDB" id="A0A6I1PQM1"/>
<gene>
    <name evidence="7" type="ORF">HDG40_004760</name>
</gene>
<accession>A0A6I1PQM1</accession>
<evidence type="ECO:0000256" key="6">
    <source>
        <dbReference type="SAM" id="Phobius"/>
    </source>
</evidence>
<organism evidence="7 8">
    <name type="scientific">Paraburkholderia atlantica</name>
    <dbReference type="NCBI Taxonomy" id="2654982"/>
    <lineage>
        <taxon>Bacteria</taxon>
        <taxon>Pseudomonadati</taxon>
        <taxon>Pseudomonadota</taxon>
        <taxon>Betaproteobacteria</taxon>
        <taxon>Burkholderiales</taxon>
        <taxon>Burkholderiaceae</taxon>
        <taxon>Paraburkholderia</taxon>
    </lineage>
</organism>
<dbReference type="NCBIfam" id="TIGR01352">
    <property type="entry name" value="tonB_Cterm"/>
    <property type="match status" value="1"/>
</dbReference>
<feature type="compositionally biased region" description="Basic and acidic residues" evidence="5">
    <location>
        <begin position="81"/>
        <end position="97"/>
    </location>
</feature>
<reference evidence="7 8" key="1">
    <citation type="submission" date="2020-08" db="EMBL/GenBank/DDBJ databases">
        <title>Genomic Encyclopedia of Type Strains, Phase IV (KMG-V): Genome sequencing to study the core and pangenomes of soil and plant-associated prokaryotes.</title>
        <authorList>
            <person name="Whitman W."/>
        </authorList>
    </citation>
    <scope>NUCLEOTIDE SEQUENCE [LARGE SCALE GENOMIC DNA]</scope>
    <source>
        <strain evidence="7 8">JPY158</strain>
    </source>
</reference>
<dbReference type="InterPro" id="IPR014161">
    <property type="entry name" value="Tol-Pal_TolA"/>
</dbReference>
<dbReference type="NCBIfam" id="TIGR02794">
    <property type="entry name" value="tolA_full"/>
    <property type="match status" value="1"/>
</dbReference>